<protein>
    <submittedName>
        <fullName evidence="1">Uncharacterized protein</fullName>
    </submittedName>
</protein>
<dbReference type="OrthoDB" id="3831302at2"/>
<name>H8G5B4_9PSEU</name>
<dbReference type="Proteomes" id="UP000004705">
    <property type="component" value="Chromosome"/>
</dbReference>
<proteinExistence type="predicted"/>
<keyword evidence="2" id="KW-1185">Reference proteome</keyword>
<dbReference type="AlphaFoldDB" id="H8G5B4"/>
<organism evidence="1 2">
    <name type="scientific">Saccharomonospora azurea NA-128</name>
    <dbReference type="NCBI Taxonomy" id="882081"/>
    <lineage>
        <taxon>Bacteria</taxon>
        <taxon>Bacillati</taxon>
        <taxon>Actinomycetota</taxon>
        <taxon>Actinomycetes</taxon>
        <taxon>Pseudonocardiales</taxon>
        <taxon>Pseudonocardiaceae</taxon>
        <taxon>Saccharomonospora</taxon>
    </lineage>
</organism>
<accession>H8G5B4</accession>
<sequence>MGWLSGAQQVAFARRDLETLTRRLGAAGVTASALDPGRLASVDQHSAAVRDILTMDGGTLGVVDLAAYAQGVLDAAAEADWTPETHHCSPCPTGEWIALRLLAVCALAEASPADDVPDIDPLLFS</sequence>
<evidence type="ECO:0000313" key="2">
    <source>
        <dbReference type="Proteomes" id="UP000004705"/>
    </source>
</evidence>
<gene>
    <name evidence="1" type="ORF">SacazDRAFT_00180</name>
</gene>
<dbReference type="HOGENOM" id="CLU_130918_0_0_11"/>
<evidence type="ECO:0000313" key="1">
    <source>
        <dbReference type="EMBL" id="EHY87168.1"/>
    </source>
</evidence>
<dbReference type="Pfam" id="PF19939">
    <property type="entry name" value="DUF6401"/>
    <property type="match status" value="1"/>
</dbReference>
<dbReference type="EMBL" id="CM001466">
    <property type="protein sequence ID" value="EHY87168.1"/>
    <property type="molecule type" value="Genomic_DNA"/>
</dbReference>
<reference evidence="1 2" key="1">
    <citation type="journal article" date="2012" name="Stand. Genomic Sci.">
        <title>Genome sequence of the soil bacterium Saccharomonospora azurea type strain (NA-128(T)).</title>
        <authorList>
            <person name="Klenk H.P."/>
            <person name="Held B."/>
            <person name="Lucas S."/>
            <person name="Lapidus A."/>
            <person name="Copeland A."/>
            <person name="Hammon N."/>
            <person name="Pitluck S."/>
            <person name="Goodwin L.A."/>
            <person name="Han C."/>
            <person name="Tapia R."/>
            <person name="Brambilla E.M."/>
            <person name="Potter G."/>
            <person name="Land M."/>
            <person name="Ivanova N."/>
            <person name="Rohde M."/>
            <person name="Goker M."/>
            <person name="Detter J.C."/>
            <person name="Kyrpides N.C."/>
            <person name="Woyke T."/>
        </authorList>
    </citation>
    <scope>NUCLEOTIDE SEQUENCE [LARGE SCALE GENOMIC DNA]</scope>
    <source>
        <strain evidence="1 2">NA-128</strain>
    </source>
</reference>
<dbReference type="RefSeq" id="WP_005437771.1">
    <property type="nucleotide sequence ID" value="NZ_CM001466.1"/>
</dbReference>
<dbReference type="InterPro" id="IPR045647">
    <property type="entry name" value="DUF6401"/>
</dbReference>